<name>A0A9P4K4Z9_9PLEO</name>
<dbReference type="EMBL" id="ML986644">
    <property type="protein sequence ID" value="KAF2262171.1"/>
    <property type="molecule type" value="Genomic_DNA"/>
</dbReference>
<dbReference type="AlphaFoldDB" id="A0A9P4K4Z9"/>
<keyword evidence="2" id="KW-1185">Reference proteome</keyword>
<gene>
    <name evidence="1" type="ORF">CC78DRAFT_582906</name>
</gene>
<comment type="caution">
    <text evidence="1">The sequence shown here is derived from an EMBL/GenBank/DDBJ whole genome shotgun (WGS) entry which is preliminary data.</text>
</comment>
<dbReference type="Proteomes" id="UP000800093">
    <property type="component" value="Unassembled WGS sequence"/>
</dbReference>
<proteinExistence type="predicted"/>
<evidence type="ECO:0000313" key="1">
    <source>
        <dbReference type="EMBL" id="KAF2262171.1"/>
    </source>
</evidence>
<protein>
    <submittedName>
        <fullName evidence="1">Uncharacterized protein</fullName>
    </submittedName>
</protein>
<reference evidence="2" key="1">
    <citation type="journal article" date="2020" name="Stud. Mycol.">
        <title>101 Dothideomycetes genomes: A test case for predicting lifestyles and emergence of pathogens.</title>
        <authorList>
            <person name="Haridas S."/>
            <person name="Albert R."/>
            <person name="Binder M."/>
            <person name="Bloem J."/>
            <person name="LaButti K."/>
            <person name="Salamov A."/>
            <person name="Andreopoulos B."/>
            <person name="Baker S."/>
            <person name="Barry K."/>
            <person name="Bills G."/>
            <person name="Bluhm B."/>
            <person name="Cannon C."/>
            <person name="Castanera R."/>
            <person name="Culley D."/>
            <person name="Daum C."/>
            <person name="Ezra D."/>
            <person name="Gonzalez J."/>
            <person name="Henrissat B."/>
            <person name="Kuo A."/>
            <person name="Liang C."/>
            <person name="Lipzen A."/>
            <person name="Lutzoni F."/>
            <person name="Magnuson J."/>
            <person name="Mondo S."/>
            <person name="Nolan M."/>
            <person name="Ohm R."/>
            <person name="Pangilinan J."/>
            <person name="Park H.-J."/>
            <person name="Ramirez L."/>
            <person name="Alfaro M."/>
            <person name="Sun H."/>
            <person name="Tritt A."/>
            <person name="Yoshinaga Y."/>
            <person name="Zwiers L.-H."/>
            <person name="Turgeon B."/>
            <person name="Goodwin S."/>
            <person name="Spatafora J."/>
            <person name="Crous P."/>
            <person name="Grigoriev I."/>
        </authorList>
    </citation>
    <scope>NUCLEOTIDE SEQUENCE [LARGE SCALE GENOMIC DNA]</scope>
    <source>
        <strain evidence="2">CBS 304.66</strain>
    </source>
</reference>
<organism evidence="1 2">
    <name type="scientific">Lojkania enalia</name>
    <dbReference type="NCBI Taxonomy" id="147567"/>
    <lineage>
        <taxon>Eukaryota</taxon>
        <taxon>Fungi</taxon>
        <taxon>Dikarya</taxon>
        <taxon>Ascomycota</taxon>
        <taxon>Pezizomycotina</taxon>
        <taxon>Dothideomycetes</taxon>
        <taxon>Pleosporomycetidae</taxon>
        <taxon>Pleosporales</taxon>
        <taxon>Pleosporales incertae sedis</taxon>
        <taxon>Lojkania</taxon>
    </lineage>
</organism>
<sequence>MAAEGRSCRIAQTSSRSSAAAHAGQRLETLCSTFVHDGCAPGPRGQSGMPRIPKKIQDAASLHIEDRDGCAVDSLPIVRTALLNFYVRRRPQLVPILYRTYTTLLAWADAMSNPKSAAARAAALALSEPLPPTKAENRRSANSSAITTLVNRGRLKGDGQYARVQRNLAPKRLYIHAVDDGNSEPARLPRCTSRTYMYCMYVGHMHTILLEPKGDRSLIWDKVHPRPIYSANEPAAFLLHAGTKSMFHHAEGSQEIVPFPGTRIEN</sequence>
<evidence type="ECO:0000313" key="2">
    <source>
        <dbReference type="Proteomes" id="UP000800093"/>
    </source>
</evidence>
<accession>A0A9P4K4Z9</accession>